<dbReference type="EMBL" id="ML976792">
    <property type="protein sequence ID" value="KAF1964332.1"/>
    <property type="molecule type" value="Genomic_DNA"/>
</dbReference>
<proteinExistence type="predicted"/>
<gene>
    <name evidence="2" type="ORF">BU23DRAFT_632006</name>
</gene>
<dbReference type="AlphaFoldDB" id="A0A6A5UKL9"/>
<feature type="compositionally biased region" description="Basic and acidic residues" evidence="1">
    <location>
        <begin position="156"/>
        <end position="174"/>
    </location>
</feature>
<evidence type="ECO:0000313" key="3">
    <source>
        <dbReference type="Proteomes" id="UP000800036"/>
    </source>
</evidence>
<keyword evidence="3" id="KW-1185">Reference proteome</keyword>
<protein>
    <submittedName>
        <fullName evidence="2">Uncharacterized protein</fullName>
    </submittedName>
</protein>
<organism evidence="2 3">
    <name type="scientific">Bimuria novae-zelandiae CBS 107.79</name>
    <dbReference type="NCBI Taxonomy" id="1447943"/>
    <lineage>
        <taxon>Eukaryota</taxon>
        <taxon>Fungi</taxon>
        <taxon>Dikarya</taxon>
        <taxon>Ascomycota</taxon>
        <taxon>Pezizomycotina</taxon>
        <taxon>Dothideomycetes</taxon>
        <taxon>Pleosporomycetidae</taxon>
        <taxon>Pleosporales</taxon>
        <taxon>Massarineae</taxon>
        <taxon>Didymosphaeriaceae</taxon>
        <taxon>Bimuria</taxon>
    </lineage>
</organism>
<dbReference type="OrthoDB" id="3927710at2759"/>
<feature type="compositionally biased region" description="Basic and acidic residues" evidence="1">
    <location>
        <begin position="112"/>
        <end position="123"/>
    </location>
</feature>
<accession>A0A6A5UKL9</accession>
<feature type="region of interest" description="Disordered" evidence="1">
    <location>
        <begin position="81"/>
        <end position="181"/>
    </location>
</feature>
<dbReference type="Proteomes" id="UP000800036">
    <property type="component" value="Unassembled WGS sequence"/>
</dbReference>
<name>A0A6A5UKL9_9PLEO</name>
<reference evidence="2" key="1">
    <citation type="journal article" date="2020" name="Stud. Mycol.">
        <title>101 Dothideomycetes genomes: a test case for predicting lifestyles and emergence of pathogens.</title>
        <authorList>
            <person name="Haridas S."/>
            <person name="Albert R."/>
            <person name="Binder M."/>
            <person name="Bloem J."/>
            <person name="Labutti K."/>
            <person name="Salamov A."/>
            <person name="Andreopoulos B."/>
            <person name="Baker S."/>
            <person name="Barry K."/>
            <person name="Bills G."/>
            <person name="Bluhm B."/>
            <person name="Cannon C."/>
            <person name="Castanera R."/>
            <person name="Culley D."/>
            <person name="Daum C."/>
            <person name="Ezra D."/>
            <person name="Gonzalez J."/>
            <person name="Henrissat B."/>
            <person name="Kuo A."/>
            <person name="Liang C."/>
            <person name="Lipzen A."/>
            <person name="Lutzoni F."/>
            <person name="Magnuson J."/>
            <person name="Mondo S."/>
            <person name="Nolan M."/>
            <person name="Ohm R."/>
            <person name="Pangilinan J."/>
            <person name="Park H.-J."/>
            <person name="Ramirez L."/>
            <person name="Alfaro M."/>
            <person name="Sun H."/>
            <person name="Tritt A."/>
            <person name="Yoshinaga Y."/>
            <person name="Zwiers L.-H."/>
            <person name="Turgeon B."/>
            <person name="Goodwin S."/>
            <person name="Spatafora J."/>
            <person name="Crous P."/>
            <person name="Grigoriev I."/>
        </authorList>
    </citation>
    <scope>NUCLEOTIDE SEQUENCE</scope>
    <source>
        <strain evidence="2">CBS 107.79</strain>
    </source>
</reference>
<evidence type="ECO:0000256" key="1">
    <source>
        <dbReference type="SAM" id="MobiDB-lite"/>
    </source>
</evidence>
<evidence type="ECO:0000313" key="2">
    <source>
        <dbReference type="EMBL" id="KAF1964332.1"/>
    </source>
</evidence>
<sequence length="181" mass="20527">MHPPLDAAKLYDIKKALEYYQHEVHPEDLKPDDFTWLLDFVGALLKYVEYQKGVIFDQTDSLRELGVSMNTLKKEVGTFMRKRKASSEIQGGEARSKRGLAEEVTGEDSENEGGRSKRVKGEFDTDGGSQKRSRSEDSEDEGKKSKRMRRSGSKSDAGRPKRSHGEETEDEGGKSKRRRRA</sequence>